<dbReference type="AlphaFoldDB" id="A0A0B6YNV5"/>
<accession>A0A0B6YNV5</accession>
<evidence type="ECO:0000313" key="1">
    <source>
        <dbReference type="EMBL" id="CEK57170.1"/>
    </source>
</evidence>
<dbReference type="GO" id="GO:0016010">
    <property type="term" value="C:dystrophin-associated glycoprotein complex"/>
    <property type="evidence" value="ECO:0007669"/>
    <property type="project" value="TreeGrafter"/>
</dbReference>
<organism evidence="1">
    <name type="scientific">Arion vulgaris</name>
    <dbReference type="NCBI Taxonomy" id="1028688"/>
    <lineage>
        <taxon>Eukaryota</taxon>
        <taxon>Metazoa</taxon>
        <taxon>Spiralia</taxon>
        <taxon>Lophotrochozoa</taxon>
        <taxon>Mollusca</taxon>
        <taxon>Gastropoda</taxon>
        <taxon>Heterobranchia</taxon>
        <taxon>Euthyneura</taxon>
        <taxon>Panpulmonata</taxon>
        <taxon>Eupulmonata</taxon>
        <taxon>Stylommatophora</taxon>
        <taxon>Helicina</taxon>
        <taxon>Arionoidea</taxon>
        <taxon>Arionidae</taxon>
        <taxon>Arion</taxon>
    </lineage>
</organism>
<feature type="non-terminal residue" evidence="1">
    <location>
        <position position="1"/>
    </location>
</feature>
<feature type="non-terminal residue" evidence="1">
    <location>
        <position position="93"/>
    </location>
</feature>
<dbReference type="GO" id="GO:0005198">
    <property type="term" value="F:structural molecule activity"/>
    <property type="evidence" value="ECO:0007669"/>
    <property type="project" value="InterPro"/>
</dbReference>
<name>A0A0B6YNV5_9EUPU</name>
<protein>
    <submittedName>
        <fullName evidence="1">Uncharacterized protein</fullName>
    </submittedName>
</protein>
<reference evidence="1" key="1">
    <citation type="submission" date="2014-12" db="EMBL/GenBank/DDBJ databases">
        <title>Insight into the proteome of Arion vulgaris.</title>
        <authorList>
            <person name="Aradska J."/>
            <person name="Bulat T."/>
            <person name="Smidak R."/>
            <person name="Sarate P."/>
            <person name="Gangsoo J."/>
            <person name="Sialana F."/>
            <person name="Bilban M."/>
            <person name="Lubec G."/>
        </authorList>
    </citation>
    <scope>NUCLEOTIDE SEQUENCE</scope>
    <source>
        <tissue evidence="1">Skin</tissue>
    </source>
</reference>
<dbReference type="PANTHER" id="PTHR10554:SF1">
    <property type="entry name" value="FI16515P1"/>
    <property type="match status" value="1"/>
</dbReference>
<proteinExistence type="predicted"/>
<dbReference type="InterPro" id="IPR015482">
    <property type="entry name" value="Syntrophin"/>
</dbReference>
<dbReference type="PANTHER" id="PTHR10554">
    <property type="entry name" value="SYNTROPHIN"/>
    <property type="match status" value="1"/>
</dbReference>
<dbReference type="EMBL" id="HACG01010305">
    <property type="protein sequence ID" value="CEK57170.1"/>
    <property type="molecule type" value="Transcribed_RNA"/>
</dbReference>
<gene>
    <name evidence="1" type="primary">ORF29457</name>
</gene>
<sequence length="93" mass="10712">DVLGVDGSKSGTIYFGDKPTMNSWLQKIATKIQSLLAQMIQMTNKLMTKDDHIQLMCWVYERISTDENNPVWKEKFLALKAADVYLFDVPPMR</sequence>